<feature type="active site" evidence="8">
    <location>
        <position position="274"/>
    </location>
</feature>
<dbReference type="OrthoDB" id="5901192at2"/>
<feature type="domain" description="Sulfatase N-terminal" evidence="12">
    <location>
        <begin position="223"/>
        <end position="512"/>
    </location>
</feature>
<dbReference type="Gene3D" id="3.40.720.10">
    <property type="entry name" value="Alkaline Phosphatase, subunit A"/>
    <property type="match status" value="1"/>
</dbReference>
<keyword evidence="7 11" id="KW-0472">Membrane</keyword>
<feature type="transmembrane region" description="Helical" evidence="11">
    <location>
        <begin position="106"/>
        <end position="126"/>
    </location>
</feature>
<evidence type="ECO:0000259" key="12">
    <source>
        <dbReference type="Pfam" id="PF00884"/>
    </source>
</evidence>
<comment type="caution">
    <text evidence="13">The sequence shown here is derived from an EMBL/GenBank/DDBJ whole genome shotgun (WGS) entry which is preliminary data.</text>
</comment>
<keyword evidence="4" id="KW-1003">Cell membrane</keyword>
<evidence type="ECO:0000256" key="6">
    <source>
        <dbReference type="ARBA" id="ARBA00022989"/>
    </source>
</evidence>
<feature type="transmembrane region" description="Helical" evidence="11">
    <location>
        <begin position="146"/>
        <end position="162"/>
    </location>
</feature>
<dbReference type="InterPro" id="IPR012160">
    <property type="entry name" value="LtaS-like"/>
</dbReference>
<dbReference type="PANTHER" id="PTHR47371:SF3">
    <property type="entry name" value="PHOSPHOGLYCEROL TRANSFERASE I"/>
    <property type="match status" value="1"/>
</dbReference>
<gene>
    <name evidence="13" type="ORF">F8153_03820</name>
</gene>
<evidence type="ECO:0000313" key="14">
    <source>
        <dbReference type="Proteomes" id="UP000465601"/>
    </source>
</evidence>
<feature type="transmembrane region" description="Helical" evidence="11">
    <location>
        <begin position="36"/>
        <end position="56"/>
    </location>
</feature>
<name>A0A833HRG8_9FIRM</name>
<keyword evidence="6 11" id="KW-1133">Transmembrane helix</keyword>
<dbReference type="CDD" id="cd16015">
    <property type="entry name" value="LTA_synthase"/>
    <property type="match status" value="1"/>
</dbReference>
<comment type="pathway">
    <text evidence="2">Cell wall biogenesis; lipoteichoic acid biosynthesis.</text>
</comment>
<feature type="transmembrane region" description="Helical" evidence="11">
    <location>
        <begin position="68"/>
        <end position="86"/>
    </location>
</feature>
<evidence type="ECO:0000256" key="7">
    <source>
        <dbReference type="ARBA" id="ARBA00023136"/>
    </source>
</evidence>
<keyword evidence="9" id="KW-0479">Metal-binding</keyword>
<evidence type="ECO:0000313" key="13">
    <source>
        <dbReference type="EMBL" id="KAB3531856.1"/>
    </source>
</evidence>
<evidence type="ECO:0000256" key="2">
    <source>
        <dbReference type="ARBA" id="ARBA00004936"/>
    </source>
</evidence>
<feature type="binding site" evidence="10">
    <location>
        <position position="448"/>
    </location>
    <ligand>
        <name>Mn(2+)</name>
        <dbReference type="ChEBI" id="CHEBI:29035"/>
    </ligand>
</feature>
<dbReference type="Pfam" id="PF00884">
    <property type="entry name" value="Sulfatase"/>
    <property type="match status" value="1"/>
</dbReference>
<dbReference type="InterPro" id="IPR000917">
    <property type="entry name" value="Sulfatase_N"/>
</dbReference>
<dbReference type="GO" id="GO:0046872">
    <property type="term" value="F:metal ion binding"/>
    <property type="evidence" value="ECO:0007669"/>
    <property type="project" value="UniProtKB-KW"/>
</dbReference>
<evidence type="ECO:0000256" key="11">
    <source>
        <dbReference type="SAM" id="Phobius"/>
    </source>
</evidence>
<comment type="subcellular location">
    <subcellularLocation>
        <location evidence="1">Cell membrane</location>
        <topology evidence="1">Multi-pass membrane protein</topology>
    </subcellularLocation>
</comment>
<dbReference type="Gene3D" id="3.30.1120.170">
    <property type="match status" value="1"/>
</dbReference>
<dbReference type="GO" id="GO:0005886">
    <property type="term" value="C:plasma membrane"/>
    <property type="evidence" value="ECO:0007669"/>
    <property type="project" value="UniProtKB-SubCell"/>
</dbReference>
<feature type="binding site" evidence="10">
    <location>
        <position position="231"/>
    </location>
    <ligand>
        <name>Mn(2+)</name>
        <dbReference type="ChEBI" id="CHEBI:29035"/>
    </ligand>
</feature>
<keyword evidence="14" id="KW-1185">Reference proteome</keyword>
<evidence type="ECO:0000256" key="9">
    <source>
        <dbReference type="PIRSR" id="PIRSR005091-2"/>
    </source>
</evidence>
<feature type="binding site" evidence="10">
    <location>
        <position position="447"/>
    </location>
    <ligand>
        <name>Mn(2+)</name>
        <dbReference type="ChEBI" id="CHEBI:29035"/>
    </ligand>
</feature>
<organism evidence="13 14">
    <name type="scientific">Alkaliphilus serpentinus</name>
    <dbReference type="NCBI Taxonomy" id="1482731"/>
    <lineage>
        <taxon>Bacteria</taxon>
        <taxon>Bacillati</taxon>
        <taxon>Bacillota</taxon>
        <taxon>Clostridia</taxon>
        <taxon>Peptostreptococcales</taxon>
        <taxon>Natronincolaceae</taxon>
        <taxon>Alkaliphilus</taxon>
    </lineage>
</organism>
<comment type="similarity">
    <text evidence="3">Belongs to the LTA synthase family.</text>
</comment>
<keyword evidence="5 11" id="KW-0812">Transmembrane</keyword>
<dbReference type="InterPro" id="IPR017850">
    <property type="entry name" value="Alkaline_phosphatase_core_sf"/>
</dbReference>
<evidence type="ECO:0000256" key="5">
    <source>
        <dbReference type="ARBA" id="ARBA00022692"/>
    </source>
</evidence>
<dbReference type="PIRSF" id="PIRSF005091">
    <property type="entry name" value="Mmb_sulf_HI1246"/>
    <property type="match status" value="1"/>
</dbReference>
<proteinExistence type="inferred from homology"/>
<keyword evidence="9" id="KW-0464">Manganese</keyword>
<evidence type="ECO:0000256" key="4">
    <source>
        <dbReference type="ARBA" id="ARBA00022475"/>
    </source>
</evidence>
<accession>A0A833HRG8</accession>
<dbReference type="EMBL" id="WBZB01000012">
    <property type="protein sequence ID" value="KAB3531856.1"/>
    <property type="molecule type" value="Genomic_DNA"/>
</dbReference>
<evidence type="ECO:0000256" key="8">
    <source>
        <dbReference type="PIRSR" id="PIRSR005091-1"/>
    </source>
</evidence>
<feature type="binding site" evidence="10">
    <location>
        <position position="274"/>
    </location>
    <ligand>
        <name>Mn(2+)</name>
        <dbReference type="ChEBI" id="CHEBI:29035"/>
    </ligand>
</feature>
<dbReference type="SUPFAM" id="SSF53649">
    <property type="entry name" value="Alkaline phosphatase-like"/>
    <property type="match status" value="1"/>
</dbReference>
<dbReference type="PANTHER" id="PTHR47371">
    <property type="entry name" value="LIPOTEICHOIC ACID SYNTHASE"/>
    <property type="match status" value="1"/>
</dbReference>
<dbReference type="InterPro" id="IPR050448">
    <property type="entry name" value="OpgB/LTA_synthase_biosynth"/>
</dbReference>
<evidence type="ECO:0000256" key="3">
    <source>
        <dbReference type="ARBA" id="ARBA00009983"/>
    </source>
</evidence>
<sequence>MKKLKPYYWLSAFIILSTIKQVFVEGMMGISLIEPYTLMINLLIFSGLYAIVFVTFKKNKLIHILSVYSLLAIILFSNLIHYRYFHMPLSFYSFQAFKQVGAVKTSVFYLIKLTDALIFLDLIILWPLLFKKRAITEFFTSKKDRIMAYSLSIVVFAAAPVANNKILNGNTHTINQLGTINYHLQDLYGYIFDQSTFGGYDATVFNSGINLGEGKYHGLIEGRNIITIQVESMHNFVLQREIEGQPITPIMNSLINKDSIYFSRYYQQLGRGNTSDAEFVSNNSLYASMKTYSYKEYEGNELYTLPQVLKEEGYNTIAFHGNEPDFWNRKSIYPSIGFNTYISTDEMEMDEVIGMGISDGSLFKQSLGYLEKLPQPFYSFYVSLTSHNPFIIPEEQRGLTIDGEYKDTIIADYFQSVNYFDRMLGEFIEELKRRDLYDNSVIVIYGDHFALDIRKDNIKELITDYLGKPYDFEEFLNVGLLIHIPGSGITETYTTAGGQIDFFPTMMNLVGVDEIKGNILGKDLINTEEGFVAHQTYMIRGSFIDNEKVFEFSRDGRYENSRAWRIDNHEPVPLEECREGYERALREIRASEYLLDNNLSRQKQNSDE</sequence>
<dbReference type="Proteomes" id="UP000465601">
    <property type="component" value="Unassembled WGS sequence"/>
</dbReference>
<reference evidence="13 14" key="1">
    <citation type="submission" date="2019-10" db="EMBL/GenBank/DDBJ databases">
        <title>Alkaliphilus serpentinus sp. nov. and Alkaliphilus pronyensis sp. nov., two novel anaerobic alkaliphilic species isolated from the serpentinized-hosted hydrothermal field of the Prony Bay (New Caledonia).</title>
        <authorList>
            <person name="Postec A."/>
        </authorList>
    </citation>
    <scope>NUCLEOTIDE SEQUENCE [LARGE SCALE GENOMIC DNA]</scope>
    <source>
        <strain evidence="13 14">LacT</strain>
    </source>
</reference>
<feature type="transmembrane region" description="Helical" evidence="11">
    <location>
        <begin position="7"/>
        <end position="24"/>
    </location>
</feature>
<dbReference type="AlphaFoldDB" id="A0A833HRG8"/>
<evidence type="ECO:0000256" key="10">
    <source>
        <dbReference type="PIRSR" id="PIRSR005091-3"/>
    </source>
</evidence>
<feature type="binding site" evidence="9">
    <location>
        <position position="387"/>
    </location>
    <ligand>
        <name>substrate</name>
    </ligand>
</feature>
<dbReference type="RefSeq" id="WP_151865036.1">
    <property type="nucleotide sequence ID" value="NZ_WBZB01000012.1"/>
</dbReference>
<protein>
    <submittedName>
        <fullName evidence="13">LTA synthase family protein</fullName>
    </submittedName>
</protein>
<evidence type="ECO:0000256" key="1">
    <source>
        <dbReference type="ARBA" id="ARBA00004651"/>
    </source>
</evidence>